<proteinExistence type="predicted"/>
<gene>
    <name evidence="2" type="ORF">PND83_02375</name>
    <name evidence="3" type="ORF">PNE06_10325</name>
</gene>
<dbReference type="EMBL" id="JAQLWO010000002">
    <property type="protein sequence ID" value="MDB7904816.1"/>
    <property type="molecule type" value="Genomic_DNA"/>
</dbReference>
<organism evidence="3 4">
    <name type="scientific">Flavonifractor plautii</name>
    <name type="common">Fusobacterium plautii</name>
    <dbReference type="NCBI Taxonomy" id="292800"/>
    <lineage>
        <taxon>Bacteria</taxon>
        <taxon>Bacillati</taxon>
        <taxon>Bacillota</taxon>
        <taxon>Clostridia</taxon>
        <taxon>Eubacteriales</taxon>
        <taxon>Oscillospiraceae</taxon>
        <taxon>Flavonifractor</taxon>
    </lineage>
</organism>
<evidence type="ECO:0008006" key="5">
    <source>
        <dbReference type="Google" id="ProtNLM"/>
    </source>
</evidence>
<dbReference type="Proteomes" id="UP001211006">
    <property type="component" value="Unassembled WGS sequence"/>
</dbReference>
<dbReference type="EMBL" id="JAQLWV010000013">
    <property type="protein sequence ID" value="MDB7933466.1"/>
    <property type="molecule type" value="Genomic_DNA"/>
</dbReference>
<name>A0AAW6CFJ2_FLAPL</name>
<sequence length="119" mass="12991">MTELSILLVAILMLVAALIAAMVYMAKKVGGKGEKELRSVTRLLFLTTQIAALVWVSVSYLIALYATVQLGQPFPIVELSQQAITTILGVNVLKVVENIFEHNDGAVFGKTDKNRQDTD</sequence>
<accession>A0AAW6CFJ2</accession>
<evidence type="ECO:0000256" key="1">
    <source>
        <dbReference type="SAM" id="Phobius"/>
    </source>
</evidence>
<protein>
    <recommendedName>
        <fullName evidence="5">Holin</fullName>
    </recommendedName>
</protein>
<evidence type="ECO:0000313" key="2">
    <source>
        <dbReference type="EMBL" id="MDB7904816.1"/>
    </source>
</evidence>
<dbReference type="Proteomes" id="UP001211173">
    <property type="component" value="Unassembled WGS sequence"/>
</dbReference>
<dbReference type="RefSeq" id="WP_195384042.1">
    <property type="nucleotide sequence ID" value="NZ_BAABXT010000001.1"/>
</dbReference>
<keyword evidence="1" id="KW-0812">Transmembrane</keyword>
<keyword evidence="1" id="KW-1133">Transmembrane helix</keyword>
<evidence type="ECO:0000313" key="4">
    <source>
        <dbReference type="Proteomes" id="UP001211173"/>
    </source>
</evidence>
<feature type="transmembrane region" description="Helical" evidence="1">
    <location>
        <begin position="44"/>
        <end position="66"/>
    </location>
</feature>
<comment type="caution">
    <text evidence="3">The sequence shown here is derived from an EMBL/GenBank/DDBJ whole genome shotgun (WGS) entry which is preliminary data.</text>
</comment>
<keyword evidence="1" id="KW-0472">Membrane</keyword>
<evidence type="ECO:0000313" key="3">
    <source>
        <dbReference type="EMBL" id="MDB7933466.1"/>
    </source>
</evidence>
<reference evidence="3" key="1">
    <citation type="submission" date="2023-01" db="EMBL/GenBank/DDBJ databases">
        <title>Human gut microbiome strain richness.</title>
        <authorList>
            <person name="Chen-Liaw A."/>
        </authorList>
    </citation>
    <scope>NUCLEOTIDE SEQUENCE</scope>
    <source>
        <strain evidence="3">1001287st1_F4_1001285I_161205</strain>
        <strain evidence="2">2225st1_A6_2225SCRN_200828</strain>
    </source>
</reference>
<dbReference type="AlphaFoldDB" id="A0AAW6CFJ2"/>
<feature type="transmembrane region" description="Helical" evidence="1">
    <location>
        <begin position="6"/>
        <end position="24"/>
    </location>
</feature>